<gene>
    <name evidence="1" type="ORF">AREALGSMS7_04006</name>
</gene>
<dbReference type="AlphaFoldDB" id="A0A221V1M4"/>
<sequence>MLAAFNVQYISLKYSEQINKHEGIYLSFRISMKIENKTNLLKSKPSI</sequence>
<accession>A0A221V1M4</accession>
<evidence type="ECO:0000313" key="1">
    <source>
        <dbReference type="EMBL" id="ASO07413.1"/>
    </source>
</evidence>
<proteinExistence type="predicted"/>
<dbReference type="EMBL" id="CP022515">
    <property type="protein sequence ID" value="ASO07413.1"/>
    <property type="molecule type" value="Genomic_DNA"/>
</dbReference>
<reference evidence="1 2" key="1">
    <citation type="submission" date="2017-07" db="EMBL/GenBank/DDBJ databases">
        <title>Genome Sequence of Arenibacter algicola Strain SMS7 Isolated from a culture of the Diatom Skeletonema marinoi.</title>
        <authorList>
            <person name="Topel M."/>
            <person name="Pinder M.I.M."/>
            <person name="Johansson O.N."/>
            <person name="Kourtchenko O."/>
            <person name="Godhe A."/>
            <person name="Clarke A.K."/>
        </authorList>
    </citation>
    <scope>NUCLEOTIDE SEQUENCE [LARGE SCALE GENOMIC DNA]</scope>
    <source>
        <strain evidence="1 2">SMS7</strain>
    </source>
</reference>
<dbReference type="Proteomes" id="UP000204551">
    <property type="component" value="Chromosome"/>
</dbReference>
<organism evidence="1 2">
    <name type="scientific">Arenibacter algicola</name>
    <dbReference type="NCBI Taxonomy" id="616991"/>
    <lineage>
        <taxon>Bacteria</taxon>
        <taxon>Pseudomonadati</taxon>
        <taxon>Bacteroidota</taxon>
        <taxon>Flavobacteriia</taxon>
        <taxon>Flavobacteriales</taxon>
        <taxon>Flavobacteriaceae</taxon>
        <taxon>Arenibacter</taxon>
    </lineage>
</organism>
<name>A0A221V1M4_9FLAO</name>
<dbReference type="KEGG" id="aalg:AREALGSMS7_04006"/>
<evidence type="ECO:0000313" key="2">
    <source>
        <dbReference type="Proteomes" id="UP000204551"/>
    </source>
</evidence>
<protein>
    <submittedName>
        <fullName evidence="1">Uncharacterized protein</fullName>
    </submittedName>
</protein>